<evidence type="ECO:0000313" key="1">
    <source>
        <dbReference type="EMBL" id="GAG19754.1"/>
    </source>
</evidence>
<protein>
    <submittedName>
        <fullName evidence="1">Uncharacterized protein</fullName>
    </submittedName>
</protein>
<name>X0VMY6_9ZZZZ</name>
<reference evidence="1" key="1">
    <citation type="journal article" date="2014" name="Front. Microbiol.">
        <title>High frequency of phylogenetically diverse reductive dehalogenase-homologous genes in deep subseafloor sedimentary metagenomes.</title>
        <authorList>
            <person name="Kawai M."/>
            <person name="Futagami T."/>
            <person name="Toyoda A."/>
            <person name="Takaki Y."/>
            <person name="Nishi S."/>
            <person name="Hori S."/>
            <person name="Arai W."/>
            <person name="Tsubouchi T."/>
            <person name="Morono Y."/>
            <person name="Uchiyama I."/>
            <person name="Ito T."/>
            <person name="Fujiyama A."/>
            <person name="Inagaki F."/>
            <person name="Takami H."/>
        </authorList>
    </citation>
    <scope>NUCLEOTIDE SEQUENCE</scope>
    <source>
        <strain evidence="1">Expedition CK06-06</strain>
    </source>
</reference>
<proteinExistence type="predicted"/>
<comment type="caution">
    <text evidence="1">The sequence shown here is derived from an EMBL/GenBank/DDBJ whole genome shotgun (WGS) entry which is preliminary data.</text>
</comment>
<dbReference type="AlphaFoldDB" id="X0VMY6"/>
<dbReference type="EMBL" id="BARS01032898">
    <property type="protein sequence ID" value="GAG19754.1"/>
    <property type="molecule type" value="Genomic_DNA"/>
</dbReference>
<sequence>MGDRPVNGDPGRARRRCPTCRAPRREGTVCHRCKSDLGLLVRLEQQADTLQVRAERCYARGWYRQAAALAER</sequence>
<accession>X0VMY6</accession>
<organism evidence="1">
    <name type="scientific">marine sediment metagenome</name>
    <dbReference type="NCBI Taxonomy" id="412755"/>
    <lineage>
        <taxon>unclassified sequences</taxon>
        <taxon>metagenomes</taxon>
        <taxon>ecological metagenomes</taxon>
    </lineage>
</organism>
<gene>
    <name evidence="1" type="ORF">S01H1_51012</name>
</gene>
<feature type="non-terminal residue" evidence="1">
    <location>
        <position position="72"/>
    </location>
</feature>